<feature type="coiled-coil region" evidence="1">
    <location>
        <begin position="15"/>
        <end position="42"/>
    </location>
</feature>
<keyword evidence="1" id="KW-0175">Coiled coil</keyword>
<dbReference type="EMBL" id="SLVX01000062">
    <property type="protein sequence ID" value="TCN30614.1"/>
    <property type="molecule type" value="Genomic_DNA"/>
</dbReference>
<evidence type="ECO:0000256" key="1">
    <source>
        <dbReference type="SAM" id="Coils"/>
    </source>
</evidence>
<reference evidence="2 3" key="1">
    <citation type="submission" date="2019-03" db="EMBL/GenBank/DDBJ databases">
        <title>Genomic Encyclopedia of Type Strains, Phase IV (KMG-IV): sequencing the most valuable type-strain genomes for metagenomic binning, comparative biology and taxonomic classification.</title>
        <authorList>
            <person name="Goeker M."/>
        </authorList>
    </citation>
    <scope>NUCLEOTIDE SEQUENCE [LARGE SCALE GENOMIC DNA]</scope>
    <source>
        <strain evidence="2 3">DSM 18401</strain>
    </source>
</reference>
<name>A0A4R2BX41_SHIGR</name>
<gene>
    <name evidence="2" type="ORF">EV665_1623</name>
</gene>
<organism evidence="2 3">
    <name type="scientific">Shinella granuli</name>
    <dbReference type="NCBI Taxonomy" id="323621"/>
    <lineage>
        <taxon>Bacteria</taxon>
        <taxon>Pseudomonadati</taxon>
        <taxon>Pseudomonadota</taxon>
        <taxon>Alphaproteobacteria</taxon>
        <taxon>Hyphomicrobiales</taxon>
        <taxon>Rhizobiaceae</taxon>
        <taxon>Shinella</taxon>
    </lineage>
</organism>
<dbReference type="AlphaFoldDB" id="A0A4R2BX41"/>
<proteinExistence type="predicted"/>
<accession>A0A4R2BX41</accession>
<dbReference type="RefSeq" id="WP_133037204.1">
    <property type="nucleotide sequence ID" value="NZ_BAABEI010000012.1"/>
</dbReference>
<sequence length="79" mass="9278">MSISDEHFRALRTLILEQNVEIKGLAREVRRLKEKIEELGVDYELIAEMEETPVMVYKTEMLEDLIKTRSRREPGSGKE</sequence>
<protein>
    <submittedName>
        <fullName evidence="2">Uncharacterized protein</fullName>
    </submittedName>
</protein>
<evidence type="ECO:0000313" key="3">
    <source>
        <dbReference type="Proteomes" id="UP000295351"/>
    </source>
</evidence>
<dbReference type="Proteomes" id="UP000295351">
    <property type="component" value="Unassembled WGS sequence"/>
</dbReference>
<comment type="caution">
    <text evidence="2">The sequence shown here is derived from an EMBL/GenBank/DDBJ whole genome shotgun (WGS) entry which is preliminary data.</text>
</comment>
<evidence type="ECO:0000313" key="2">
    <source>
        <dbReference type="EMBL" id="TCN30614.1"/>
    </source>
</evidence>
<keyword evidence="3" id="KW-1185">Reference proteome</keyword>